<keyword evidence="4" id="KW-0479">Metal-binding</keyword>
<dbReference type="GO" id="GO:0004519">
    <property type="term" value="F:endonuclease activity"/>
    <property type="evidence" value="ECO:0007669"/>
    <property type="project" value="UniProtKB-KW"/>
</dbReference>
<gene>
    <name evidence="9" type="ORF">HHL28_16565</name>
</gene>
<sequence length="133" mass="14003">MTHAVEVIVSLEAGGWEDALPDAEATALRAAELALAQAEGVPDGPAELSVVLADDATVQELNRTYRGKDRPTNVLSFAIHADDPYGDDPGRDDAPDGEDEGEIDADEPESHEDSMAGQHFPSQDGPVPVLLGM</sequence>
<protein>
    <submittedName>
        <fullName evidence="9">rRNA maturation RNAse YbeY</fullName>
    </submittedName>
</protein>
<comment type="similarity">
    <text evidence="2">Belongs to the endoribonuclease YbeY family.</text>
</comment>
<evidence type="ECO:0000256" key="6">
    <source>
        <dbReference type="ARBA" id="ARBA00022801"/>
    </source>
</evidence>
<keyword evidence="3" id="KW-0540">Nuclease</keyword>
<feature type="region of interest" description="Disordered" evidence="8">
    <location>
        <begin position="79"/>
        <end position="133"/>
    </location>
</feature>
<accession>A0A858RAP7</accession>
<evidence type="ECO:0000256" key="2">
    <source>
        <dbReference type="ARBA" id="ARBA00010875"/>
    </source>
</evidence>
<dbReference type="GO" id="GO:0004222">
    <property type="term" value="F:metalloendopeptidase activity"/>
    <property type="evidence" value="ECO:0007669"/>
    <property type="project" value="InterPro"/>
</dbReference>
<proteinExistence type="inferred from homology"/>
<dbReference type="NCBIfam" id="TIGR00043">
    <property type="entry name" value="rRNA maturation RNase YbeY"/>
    <property type="match status" value="1"/>
</dbReference>
<feature type="compositionally biased region" description="Acidic residues" evidence="8">
    <location>
        <begin position="95"/>
        <end position="110"/>
    </location>
</feature>
<dbReference type="GO" id="GO:0046872">
    <property type="term" value="F:metal ion binding"/>
    <property type="evidence" value="ECO:0007669"/>
    <property type="project" value="UniProtKB-KW"/>
</dbReference>
<name>A0A858RAP7_9PROT</name>
<evidence type="ECO:0000313" key="10">
    <source>
        <dbReference type="Proteomes" id="UP000501891"/>
    </source>
</evidence>
<evidence type="ECO:0000256" key="3">
    <source>
        <dbReference type="ARBA" id="ARBA00022722"/>
    </source>
</evidence>
<keyword evidence="6" id="KW-0378">Hydrolase</keyword>
<dbReference type="KEGG" id="acru:HHL28_16565"/>
<organism evidence="9 10">
    <name type="scientific">Aerophototrophica crusticola</name>
    <dbReference type="NCBI Taxonomy" id="1709002"/>
    <lineage>
        <taxon>Bacteria</taxon>
        <taxon>Pseudomonadati</taxon>
        <taxon>Pseudomonadota</taxon>
        <taxon>Alphaproteobacteria</taxon>
        <taxon>Rhodospirillales</taxon>
        <taxon>Rhodospirillaceae</taxon>
        <taxon>Aerophototrophica</taxon>
    </lineage>
</organism>
<evidence type="ECO:0000256" key="1">
    <source>
        <dbReference type="ARBA" id="ARBA00001947"/>
    </source>
</evidence>
<comment type="cofactor">
    <cofactor evidence="1">
        <name>Zn(2+)</name>
        <dbReference type="ChEBI" id="CHEBI:29105"/>
    </cofactor>
</comment>
<dbReference type="EMBL" id="CP051775">
    <property type="protein sequence ID" value="QJE74464.1"/>
    <property type="molecule type" value="Genomic_DNA"/>
</dbReference>
<evidence type="ECO:0000256" key="8">
    <source>
        <dbReference type="SAM" id="MobiDB-lite"/>
    </source>
</evidence>
<dbReference type="Gene3D" id="3.40.390.30">
    <property type="entry name" value="Metalloproteases ('zincins'), catalytic domain"/>
    <property type="match status" value="1"/>
</dbReference>
<evidence type="ECO:0000256" key="7">
    <source>
        <dbReference type="ARBA" id="ARBA00022833"/>
    </source>
</evidence>
<dbReference type="GO" id="GO:0006364">
    <property type="term" value="P:rRNA processing"/>
    <property type="evidence" value="ECO:0007669"/>
    <property type="project" value="InterPro"/>
</dbReference>
<dbReference type="AlphaFoldDB" id="A0A858RAP7"/>
<dbReference type="Proteomes" id="UP000501891">
    <property type="component" value="Chromosome"/>
</dbReference>
<evidence type="ECO:0000313" key="9">
    <source>
        <dbReference type="EMBL" id="QJE74464.1"/>
    </source>
</evidence>
<reference evidence="9" key="1">
    <citation type="submission" date="2020-04" db="EMBL/GenBank/DDBJ databases">
        <title>A desert anoxygenic phototrophic bacterium fixes CO2 using RubisCO under aerobic conditions.</title>
        <authorList>
            <person name="Tang K."/>
        </authorList>
    </citation>
    <scope>NUCLEOTIDE SEQUENCE [LARGE SCALE GENOMIC DNA]</scope>
    <source>
        <strain evidence="9">MIMtkB3</strain>
    </source>
</reference>
<dbReference type="Pfam" id="PF02130">
    <property type="entry name" value="YbeY"/>
    <property type="match status" value="1"/>
</dbReference>
<keyword evidence="5" id="KW-0255">Endonuclease</keyword>
<dbReference type="SUPFAM" id="SSF55486">
    <property type="entry name" value="Metalloproteases ('zincins'), catalytic domain"/>
    <property type="match status" value="1"/>
</dbReference>
<dbReference type="InterPro" id="IPR023091">
    <property type="entry name" value="MetalPrtase_cat_dom_sf_prd"/>
</dbReference>
<keyword evidence="10" id="KW-1185">Reference proteome</keyword>
<feature type="compositionally biased region" description="Basic and acidic residues" evidence="8">
    <location>
        <begin position="80"/>
        <end position="94"/>
    </location>
</feature>
<evidence type="ECO:0000256" key="5">
    <source>
        <dbReference type="ARBA" id="ARBA00022759"/>
    </source>
</evidence>
<dbReference type="InterPro" id="IPR002036">
    <property type="entry name" value="YbeY"/>
</dbReference>
<evidence type="ECO:0000256" key="4">
    <source>
        <dbReference type="ARBA" id="ARBA00022723"/>
    </source>
</evidence>
<keyword evidence="7" id="KW-0862">Zinc</keyword>